<dbReference type="OrthoDB" id="5318346at2759"/>
<protein>
    <submittedName>
        <fullName evidence="1">SRR1</fullName>
    </submittedName>
</protein>
<evidence type="ECO:0000313" key="2">
    <source>
        <dbReference type="Proteomes" id="UP001055219"/>
    </source>
</evidence>
<keyword evidence="2" id="KW-1185">Reference proteome</keyword>
<name>A0A9P9XZ35_9HYPO</name>
<dbReference type="Proteomes" id="UP001055219">
    <property type="component" value="Unassembled WGS sequence"/>
</dbReference>
<evidence type="ECO:0000313" key="1">
    <source>
        <dbReference type="EMBL" id="KAI6780553.1"/>
    </source>
</evidence>
<dbReference type="RefSeq" id="XP_051361409.1">
    <property type="nucleotide sequence ID" value="XM_051507453.1"/>
</dbReference>
<organism evidence="1 2">
    <name type="scientific">Emericellopsis cladophorae</name>
    <dbReference type="NCBI Taxonomy" id="2686198"/>
    <lineage>
        <taxon>Eukaryota</taxon>
        <taxon>Fungi</taxon>
        <taxon>Dikarya</taxon>
        <taxon>Ascomycota</taxon>
        <taxon>Pezizomycotina</taxon>
        <taxon>Sordariomycetes</taxon>
        <taxon>Hypocreomycetidae</taxon>
        <taxon>Hypocreales</taxon>
        <taxon>Bionectriaceae</taxon>
        <taxon>Emericellopsis</taxon>
    </lineage>
</organism>
<dbReference type="AlphaFoldDB" id="A0A9P9XZ35"/>
<dbReference type="GeneID" id="75826714"/>
<reference evidence="1" key="1">
    <citation type="journal article" date="2021" name="J Fungi (Basel)">
        <title>Genomic and Metabolomic Analyses of the Marine Fungus Emericellopsis cladophorae: Insights into Saltwater Adaptability Mechanisms and Its Biosynthetic Potential.</title>
        <authorList>
            <person name="Goncalves M.F.M."/>
            <person name="Hilario S."/>
            <person name="Van de Peer Y."/>
            <person name="Esteves A.C."/>
            <person name="Alves A."/>
        </authorList>
    </citation>
    <scope>NUCLEOTIDE SEQUENCE</scope>
    <source>
        <strain evidence="1">MUM 19.33</strain>
    </source>
</reference>
<accession>A0A9P9XZ35</accession>
<proteinExistence type="predicted"/>
<dbReference type="EMBL" id="JAGIXG020000031">
    <property type="protein sequence ID" value="KAI6780553.1"/>
    <property type="molecule type" value="Genomic_DNA"/>
</dbReference>
<sequence length="66" mass="7655">MEKATPIMFIGTELDIWDTLSMDKKDDIFDVPNIKKMSQTHSKHLFPKDDTTNSFTNTAIYCKEAR</sequence>
<comment type="caution">
    <text evidence="1">The sequence shown here is derived from an EMBL/GenBank/DDBJ whole genome shotgun (WGS) entry which is preliminary data.</text>
</comment>
<reference evidence="1" key="2">
    <citation type="submission" date="2022-07" db="EMBL/GenBank/DDBJ databases">
        <authorList>
            <person name="Goncalves M.F.M."/>
            <person name="Hilario S."/>
            <person name="Van De Peer Y."/>
            <person name="Esteves A.C."/>
            <person name="Alves A."/>
        </authorList>
    </citation>
    <scope>NUCLEOTIDE SEQUENCE</scope>
    <source>
        <strain evidence="1">MUM 19.33</strain>
    </source>
</reference>
<gene>
    <name evidence="1" type="ORF">J7T54_000193</name>
</gene>